<sequence>MDRRLLYGWQNRPIAVASESPVLLTAERVPGYHVMRIQREQAATLKAITAPNNIKKQPTARDFVTSTVHQICDLMSHLRFFAKLHGLHPCKVLPKISRQLPGLSLIFREGLKNYSYRIPLSALSFL</sequence>
<accession>L8WUI6</accession>
<protein>
    <submittedName>
        <fullName evidence="1">Uncharacterized protein</fullName>
    </submittedName>
</protein>
<gene>
    <name evidence="1" type="ORF">AG1IA_05552</name>
</gene>
<organism evidence="1 2">
    <name type="scientific">Thanatephorus cucumeris (strain AG1-IA)</name>
    <name type="common">Rice sheath blight fungus</name>
    <name type="synonym">Rhizoctonia solani</name>
    <dbReference type="NCBI Taxonomy" id="983506"/>
    <lineage>
        <taxon>Eukaryota</taxon>
        <taxon>Fungi</taxon>
        <taxon>Dikarya</taxon>
        <taxon>Basidiomycota</taxon>
        <taxon>Agaricomycotina</taxon>
        <taxon>Agaricomycetes</taxon>
        <taxon>Cantharellales</taxon>
        <taxon>Ceratobasidiaceae</taxon>
        <taxon>Rhizoctonia</taxon>
        <taxon>Rhizoctonia solani AG-1</taxon>
    </lineage>
</organism>
<proteinExistence type="predicted"/>
<dbReference type="HOGENOM" id="CLU_1983066_0_0_1"/>
<dbReference type="EMBL" id="AFRT01001434">
    <property type="protein sequence ID" value="ELU40423.1"/>
    <property type="molecule type" value="Genomic_DNA"/>
</dbReference>
<comment type="caution">
    <text evidence="1">The sequence shown here is derived from an EMBL/GenBank/DDBJ whole genome shotgun (WGS) entry which is preliminary data.</text>
</comment>
<dbReference type="AlphaFoldDB" id="L8WUI6"/>
<evidence type="ECO:0000313" key="2">
    <source>
        <dbReference type="Proteomes" id="UP000011668"/>
    </source>
</evidence>
<evidence type="ECO:0000313" key="1">
    <source>
        <dbReference type="EMBL" id="ELU40423.1"/>
    </source>
</evidence>
<dbReference type="Proteomes" id="UP000011668">
    <property type="component" value="Unassembled WGS sequence"/>
</dbReference>
<keyword evidence="2" id="KW-1185">Reference proteome</keyword>
<reference evidence="1 2" key="1">
    <citation type="journal article" date="2013" name="Nat. Commun.">
        <title>The evolution and pathogenic mechanisms of the rice sheath blight pathogen.</title>
        <authorList>
            <person name="Zheng A."/>
            <person name="Lin R."/>
            <person name="Xu L."/>
            <person name="Qin P."/>
            <person name="Tang C."/>
            <person name="Ai P."/>
            <person name="Zhang D."/>
            <person name="Liu Y."/>
            <person name="Sun Z."/>
            <person name="Feng H."/>
            <person name="Wang Y."/>
            <person name="Chen Y."/>
            <person name="Liang X."/>
            <person name="Fu R."/>
            <person name="Li Q."/>
            <person name="Zhang J."/>
            <person name="Yu X."/>
            <person name="Xie Z."/>
            <person name="Ding L."/>
            <person name="Guan P."/>
            <person name="Tang J."/>
            <person name="Liang Y."/>
            <person name="Wang S."/>
            <person name="Deng Q."/>
            <person name="Li S."/>
            <person name="Zhu J."/>
            <person name="Wang L."/>
            <person name="Liu H."/>
            <person name="Li P."/>
        </authorList>
    </citation>
    <scope>NUCLEOTIDE SEQUENCE [LARGE SCALE GENOMIC DNA]</scope>
    <source>
        <strain evidence="2">AG-1 IA</strain>
    </source>
</reference>
<name>L8WUI6_THACA</name>